<name>A0A426VH73_9BURK</name>
<keyword evidence="2" id="KW-0812">Transmembrane</keyword>
<evidence type="ECO:0000313" key="4">
    <source>
        <dbReference type="Proteomes" id="UP000269265"/>
    </source>
</evidence>
<feature type="transmembrane region" description="Helical" evidence="2">
    <location>
        <begin position="28"/>
        <end position="46"/>
    </location>
</feature>
<keyword evidence="2" id="KW-1133">Transmembrane helix</keyword>
<evidence type="ECO:0000256" key="2">
    <source>
        <dbReference type="SAM" id="Phobius"/>
    </source>
</evidence>
<feature type="compositionally biased region" description="Basic and acidic residues" evidence="1">
    <location>
        <begin position="89"/>
        <end position="101"/>
    </location>
</feature>
<dbReference type="Proteomes" id="UP000269265">
    <property type="component" value="Unassembled WGS sequence"/>
</dbReference>
<sequence length="116" mass="13014">MSGPVRISAPAQSPATRYDGGMFAFDKFLAGTIAAICLLLLVRLLVGARRRQRLDRSALGLWHGLRRRVLGLVNSRKHRRSAEQAAQEAIRRARDGVERKGNVYTPKSFNKPRKPH</sequence>
<keyword evidence="2" id="KW-0472">Membrane</keyword>
<dbReference type="AlphaFoldDB" id="A0A426VH73"/>
<gene>
    <name evidence="3" type="ORF">EIP75_01330</name>
</gene>
<evidence type="ECO:0000256" key="1">
    <source>
        <dbReference type="SAM" id="MobiDB-lite"/>
    </source>
</evidence>
<protein>
    <submittedName>
        <fullName evidence="3">Uncharacterized protein</fullName>
    </submittedName>
</protein>
<reference evidence="3 4" key="1">
    <citation type="submission" date="2018-12" db="EMBL/GenBank/DDBJ databases">
        <title>The whole draft genome of Aquabacterium sp. SJQ9.</title>
        <authorList>
            <person name="Sun L."/>
            <person name="Gao X."/>
            <person name="Chen W."/>
            <person name="Huang K."/>
        </authorList>
    </citation>
    <scope>NUCLEOTIDE SEQUENCE [LARGE SCALE GENOMIC DNA]</scope>
    <source>
        <strain evidence="3 4">SJQ9</strain>
    </source>
</reference>
<feature type="region of interest" description="Disordered" evidence="1">
    <location>
        <begin position="81"/>
        <end position="116"/>
    </location>
</feature>
<organism evidence="3 4">
    <name type="scientific">Aquabacterium soli</name>
    <dbReference type="NCBI Taxonomy" id="2493092"/>
    <lineage>
        <taxon>Bacteria</taxon>
        <taxon>Pseudomonadati</taxon>
        <taxon>Pseudomonadota</taxon>
        <taxon>Betaproteobacteria</taxon>
        <taxon>Burkholderiales</taxon>
        <taxon>Aquabacterium</taxon>
    </lineage>
</organism>
<comment type="caution">
    <text evidence="3">The sequence shown here is derived from an EMBL/GenBank/DDBJ whole genome shotgun (WGS) entry which is preliminary data.</text>
</comment>
<accession>A0A426VH73</accession>
<dbReference type="EMBL" id="RSED01000001">
    <property type="protein sequence ID" value="RRS06257.1"/>
    <property type="molecule type" value="Genomic_DNA"/>
</dbReference>
<keyword evidence="4" id="KW-1185">Reference proteome</keyword>
<proteinExistence type="predicted"/>
<dbReference type="RefSeq" id="WP_125241400.1">
    <property type="nucleotide sequence ID" value="NZ_RSED01000001.1"/>
</dbReference>
<evidence type="ECO:0000313" key="3">
    <source>
        <dbReference type="EMBL" id="RRS06257.1"/>
    </source>
</evidence>